<keyword evidence="3" id="KW-1185">Reference proteome</keyword>
<proteinExistence type="predicted"/>
<protein>
    <recommendedName>
        <fullName evidence="1">Bacteriophage T5 Orf172 DNA-binding domain-containing protein</fullName>
    </recommendedName>
</protein>
<accession>A0ABX1TIJ6</accession>
<dbReference type="RefSeq" id="WP_169247785.1">
    <property type="nucleotide sequence ID" value="NZ_SPMZ01000013.1"/>
</dbReference>
<name>A0ABX1TIJ6_9GAMM</name>
<feature type="domain" description="Bacteriophage T5 Orf172 DNA-binding" evidence="1">
    <location>
        <begin position="80"/>
        <end position="119"/>
    </location>
</feature>
<comment type="caution">
    <text evidence="2">The sequence shown here is derived from an EMBL/GenBank/DDBJ whole genome shotgun (WGS) entry which is preliminary data.</text>
</comment>
<evidence type="ECO:0000313" key="3">
    <source>
        <dbReference type="Proteomes" id="UP000760480"/>
    </source>
</evidence>
<organism evidence="2 3">
    <name type="scientific">Candidatus Competibacter phosphatis</name>
    <dbReference type="NCBI Taxonomy" id="221280"/>
    <lineage>
        <taxon>Bacteria</taxon>
        <taxon>Pseudomonadati</taxon>
        <taxon>Pseudomonadota</taxon>
        <taxon>Gammaproteobacteria</taxon>
        <taxon>Candidatus Competibacteraceae</taxon>
        <taxon>Candidatus Competibacter</taxon>
    </lineage>
</organism>
<dbReference type="Proteomes" id="UP000760480">
    <property type="component" value="Unassembled WGS sequence"/>
</dbReference>
<evidence type="ECO:0000313" key="2">
    <source>
        <dbReference type="EMBL" id="NMQ18527.1"/>
    </source>
</evidence>
<dbReference type="EMBL" id="SPMZ01000013">
    <property type="protein sequence ID" value="NMQ18527.1"/>
    <property type="molecule type" value="Genomic_DNA"/>
</dbReference>
<gene>
    <name evidence="2" type="ORF">E4P82_04535</name>
</gene>
<evidence type="ECO:0000259" key="1">
    <source>
        <dbReference type="Pfam" id="PF10544"/>
    </source>
</evidence>
<sequence>MAEELISIADVAQSCGKRKQTVFKILKRLGIEPEKCKSSEKHGQTASYITKSEFEAVATEIATDRDFSQLSPDVVPSESGYFYLIQLEPDHDPGRFKVGFTVNVEERLRAHRCAAPLLKLKKIWPCRSLWEKTAIDCVCDGVERLHTEVFRADNISKIEIKCDKFFFLNA</sequence>
<dbReference type="Pfam" id="PF10544">
    <property type="entry name" value="T5orf172"/>
    <property type="match status" value="1"/>
</dbReference>
<reference evidence="2 3" key="1">
    <citation type="submission" date="2019-03" db="EMBL/GenBank/DDBJ databases">
        <title>Metabolic reconstructions from genomes of highly enriched 'Candidatus Accumulibacter' and 'Candidatus Competibacter' bioreactor populations.</title>
        <authorList>
            <person name="Annavajhala M.K."/>
            <person name="Welles L."/>
            <person name="Abbas B."/>
            <person name="Sorokin D."/>
            <person name="Park H."/>
            <person name="Van Loosdrecht M."/>
            <person name="Chandran K."/>
        </authorList>
    </citation>
    <scope>NUCLEOTIDE SEQUENCE [LARGE SCALE GENOMIC DNA]</scope>
    <source>
        <strain evidence="2 3">SBR_G</strain>
    </source>
</reference>
<dbReference type="InterPro" id="IPR018306">
    <property type="entry name" value="Phage_T5_Orf172_DNA-bd"/>
</dbReference>